<dbReference type="PANTHER" id="PTHR34802">
    <property type="entry name" value="CHORISMATE SYNTHASE"/>
    <property type="match status" value="1"/>
</dbReference>
<name>A0ABM4X0A5_COFAR</name>
<evidence type="ECO:0000313" key="2">
    <source>
        <dbReference type="Proteomes" id="UP001652660"/>
    </source>
</evidence>
<gene>
    <name evidence="3" type="primary">LOC140037164</name>
</gene>
<dbReference type="PANTHER" id="PTHR34802:SF1">
    <property type="entry name" value="CHORISMATE SYNTHASE"/>
    <property type="match status" value="1"/>
</dbReference>
<proteinExistence type="predicted"/>
<sequence length="745" mass="82518">MSVEIHGGASAEPLQFGGITKQIFELPWCRRSRTKYTRAFLLSLAELDVCKELPSGLQLEPLLLRQLKDAPSSTPESWRISGALSINSKGGSLQSIKQDTSGNNLSDFRRQRDLLQCPPKARGCEAGILPQNIQETPNEDIYQLRKSENPYRPPHCHKTGSNNFEAKSTSQEIHSTSQNETLPKVRTISSDEDHNIKIFSAPLSSSNAVDLNLAKDTSSDSVNVATPSQSCNSLEAFIAYEAENREFDSHKKIISMNSGESSGVHCRMTMREHVGNSSKVDNSCSSNVIENAMRQHPAACLGSGIRHMGNLCASTIERLGCMPKNASESNSVISEMTKDHESTSDLEPNEVCSTRLSNSGQIRSVDWVTSTDLTEPCELSFLHAYDVITSSSSDSILTRPHQKSTVAGDVLEEPELYEMDANESSFEDFWSEILATIQFEQEMDLNTVAEYGQTADSEVQMCLPDDSTLISIAYSSCCKLSKGINSEDGADSADDIHLPDENNLISMDDLIAPHCLRLIADQNSVEGTILWSNPTDKVAKEHEGLDIACEVKSSALEDSTLEPFQDVKTSLRPQEFPSQQSYLQNPFNGINAEIPSLHPLDSQKAQMGFQMSLMNPMALHPYSPLNCHSCTDMHQRYSVLHQLSVLPQQYHELQINVAPIDPPPIAEVACYNWGLDRIQISPLAYQQTTYPDFPLPDLAPFLDPSGLGRFNRQSALHRFIDMGRGSRHTRKSASAWDVKKPPRKH</sequence>
<dbReference type="Proteomes" id="UP001652660">
    <property type="component" value="Chromosome 2e"/>
</dbReference>
<organism evidence="2 3">
    <name type="scientific">Coffea arabica</name>
    <name type="common">Arabian coffee</name>
    <dbReference type="NCBI Taxonomy" id="13443"/>
    <lineage>
        <taxon>Eukaryota</taxon>
        <taxon>Viridiplantae</taxon>
        <taxon>Streptophyta</taxon>
        <taxon>Embryophyta</taxon>
        <taxon>Tracheophyta</taxon>
        <taxon>Spermatophyta</taxon>
        <taxon>Magnoliopsida</taxon>
        <taxon>eudicotyledons</taxon>
        <taxon>Gunneridae</taxon>
        <taxon>Pentapetalae</taxon>
        <taxon>asterids</taxon>
        <taxon>lamiids</taxon>
        <taxon>Gentianales</taxon>
        <taxon>Rubiaceae</taxon>
        <taxon>Ixoroideae</taxon>
        <taxon>Gardenieae complex</taxon>
        <taxon>Bertiereae - Coffeeae clade</taxon>
        <taxon>Coffeeae</taxon>
        <taxon>Coffea</taxon>
    </lineage>
</organism>
<reference evidence="3" key="1">
    <citation type="submission" date="2025-08" db="UniProtKB">
        <authorList>
            <consortium name="RefSeq"/>
        </authorList>
    </citation>
    <scope>IDENTIFICATION</scope>
    <source>
        <tissue evidence="3">Leaves</tissue>
    </source>
</reference>
<protein>
    <submittedName>
        <fullName evidence="3">Uncharacterized protein isoform X1</fullName>
    </submittedName>
</protein>
<keyword evidence="2" id="KW-1185">Reference proteome</keyword>
<accession>A0ABM4X0A5</accession>
<evidence type="ECO:0000313" key="3">
    <source>
        <dbReference type="RefSeq" id="XP_071937458.1"/>
    </source>
</evidence>
<evidence type="ECO:0000256" key="1">
    <source>
        <dbReference type="SAM" id="MobiDB-lite"/>
    </source>
</evidence>
<feature type="region of interest" description="Disordered" evidence="1">
    <location>
        <begin position="723"/>
        <end position="745"/>
    </location>
</feature>
<dbReference type="RefSeq" id="XP_071937458.1">
    <property type="nucleotide sequence ID" value="XM_072081357.1"/>
</dbReference>
<dbReference type="GeneID" id="140037164"/>